<dbReference type="PANTHER" id="PTHR10632:SF2">
    <property type="entry name" value="SULFIDE:QUINONE OXIDOREDUCTASE, MITOCHONDRIAL"/>
    <property type="match status" value="1"/>
</dbReference>
<evidence type="ECO:0000256" key="6">
    <source>
        <dbReference type="ARBA" id="ARBA00022946"/>
    </source>
</evidence>
<comment type="function">
    <text evidence="12">Catalyzes the oxidation of hydrogen sulfide with the help of a quinone, such as ubiquinone-10, giving rise to thiosulfate and ultimately to sulfane (molecular sulfur) atoms. Requires an additional electron acceptor; can use sulfite, sulfide or cyanide (in vitro). It is believed the in vivo electron acceptor is glutathione.</text>
</comment>
<dbReference type="AlphaFoldDB" id="A0A2P2HYF4"/>
<dbReference type="InterPro" id="IPR036188">
    <property type="entry name" value="FAD/NAD-bd_sf"/>
</dbReference>
<protein>
    <recommendedName>
        <fullName evidence="15">Sulfide:quinone oxidoreductase, mitochondrial</fullName>
        <ecNumber evidence="14">1.8.5.8</ecNumber>
    </recommendedName>
    <alternativeName>
        <fullName evidence="16">Sulfide quinone oxidoreductase</fullName>
    </alternativeName>
</protein>
<evidence type="ECO:0000256" key="3">
    <source>
        <dbReference type="ARBA" id="ARBA00022630"/>
    </source>
</evidence>
<evidence type="ECO:0000256" key="7">
    <source>
        <dbReference type="ARBA" id="ARBA00023002"/>
    </source>
</evidence>
<dbReference type="GO" id="GO:0005739">
    <property type="term" value="C:mitochondrion"/>
    <property type="evidence" value="ECO:0007669"/>
    <property type="project" value="UniProtKB-SubCell"/>
</dbReference>
<dbReference type="PANTHER" id="PTHR10632">
    <property type="entry name" value="SULFIDE:QUINONE OXIDOREDUCTASE"/>
    <property type="match status" value="1"/>
</dbReference>
<feature type="domain" description="FAD/NAD(P)-binding" evidence="17">
    <location>
        <begin position="40"/>
        <end position="154"/>
    </location>
</feature>
<keyword evidence="7" id="KW-0560">Oxidoreductase</keyword>
<comment type="similarity">
    <text evidence="13">Belongs to the SQRD family.</text>
</comment>
<comment type="catalytic activity">
    <reaction evidence="10">
        <text>ubiquinone-10 + hydrogen sulfide + glutathione + H(+) = S-sulfanylglutathione + ubiquinol-10</text>
        <dbReference type="Rhea" id="RHEA:62608"/>
        <dbReference type="ChEBI" id="CHEBI:15378"/>
        <dbReference type="ChEBI" id="CHEBI:29919"/>
        <dbReference type="ChEBI" id="CHEBI:46245"/>
        <dbReference type="ChEBI" id="CHEBI:57925"/>
        <dbReference type="ChEBI" id="CHEBI:58905"/>
        <dbReference type="ChEBI" id="CHEBI:64183"/>
    </reaction>
    <physiologicalReaction direction="left-to-right" evidence="10">
        <dbReference type="Rhea" id="RHEA:62609"/>
    </physiologicalReaction>
</comment>
<reference evidence="18" key="1">
    <citation type="journal article" date="2018" name="Biosci. Biotechnol. Biochem.">
        <title>Polysaccharide hydrolase of the hadal zone amphipods Hirondellea gigas.</title>
        <authorList>
            <person name="Kobayashi H."/>
            <person name="Nagahama T."/>
            <person name="Arai W."/>
            <person name="Sasagawa Y."/>
            <person name="Umeda M."/>
            <person name="Hayashi T."/>
            <person name="Nikaido I."/>
            <person name="Watanabe H."/>
            <person name="Oguri K."/>
            <person name="Kitazato H."/>
            <person name="Fujioka K."/>
            <person name="Kido Y."/>
            <person name="Takami H."/>
        </authorList>
    </citation>
    <scope>NUCLEOTIDE SEQUENCE</scope>
    <source>
        <tissue evidence="18">Whole body</tissue>
    </source>
</reference>
<dbReference type="GO" id="GO:0070224">
    <property type="term" value="F:sulfide:quinone oxidoreductase activity"/>
    <property type="evidence" value="ECO:0007669"/>
    <property type="project" value="TreeGrafter"/>
</dbReference>
<keyword evidence="3" id="KW-0285">Flavoprotein</keyword>
<evidence type="ECO:0000256" key="14">
    <source>
        <dbReference type="ARBA" id="ARBA00066447"/>
    </source>
</evidence>
<comment type="catalytic activity">
    <reaction evidence="9">
        <text>ubiquinone-10 + hydrogen sulfide + sulfite + 2 H(+) = ubiquinol-10 + thiosulfate</text>
        <dbReference type="Rhea" id="RHEA:38359"/>
        <dbReference type="ChEBI" id="CHEBI:15378"/>
        <dbReference type="ChEBI" id="CHEBI:17359"/>
        <dbReference type="ChEBI" id="CHEBI:29919"/>
        <dbReference type="ChEBI" id="CHEBI:33542"/>
        <dbReference type="ChEBI" id="CHEBI:46245"/>
        <dbReference type="ChEBI" id="CHEBI:64183"/>
    </reaction>
    <physiologicalReaction direction="left-to-right" evidence="9">
        <dbReference type="Rhea" id="RHEA:38360"/>
    </physiologicalReaction>
</comment>
<dbReference type="EC" id="1.8.5.8" evidence="14"/>
<keyword evidence="4" id="KW-0874">Quinone</keyword>
<keyword evidence="6" id="KW-0809">Transit peptide</keyword>
<evidence type="ECO:0000256" key="5">
    <source>
        <dbReference type="ARBA" id="ARBA00022827"/>
    </source>
</evidence>
<dbReference type="GO" id="GO:0070221">
    <property type="term" value="P:sulfide oxidation, using sulfide:quinone oxidoreductase"/>
    <property type="evidence" value="ECO:0007669"/>
    <property type="project" value="TreeGrafter"/>
</dbReference>
<sequence>MMQAYRMSLQVNCSSRLCVQLLQAACLSTTTHNNTKNSYELVVVGGGSGGCATAAKFSSRLGKGKVVIIDPADTHYYQPMFTLIGGGMKTLQNSCKPMSKVLPKKADWLKQSCVEFDPDNNTVTTEDGSKISYKYLVVAMGLQLNYDQIPGLLEALNTPNSGVGSIYSPLYVNKTYEALQQFKSGNAIFTFPNTPVKCAGAPQKIMYIAEEYLRKHGKRDGANIIYNTSLGVLFGIKKYADSLWKVVESRGMTVNTRRNLVEVHGASKQALFQNLDDPSDTTLTDYEMLHVTPPMSAPDVLRSSSLVDANGFLSVSKDTLQHTRYSNIFGIGDCTNTPNAKTAASVAGQVGVLRRNLSAAMSGTPLHAVYDGYASCPLVTGYSKCIMAEFDYNGNPLETFPINQAKERRTMFIMKKYFLPDVYWYGLLKGYWEGPALMRRVMHLGLKK</sequence>
<organism evidence="18">
    <name type="scientific">Hirondellea gigas</name>
    <dbReference type="NCBI Taxonomy" id="1518452"/>
    <lineage>
        <taxon>Eukaryota</taxon>
        <taxon>Metazoa</taxon>
        <taxon>Ecdysozoa</taxon>
        <taxon>Arthropoda</taxon>
        <taxon>Crustacea</taxon>
        <taxon>Multicrustacea</taxon>
        <taxon>Malacostraca</taxon>
        <taxon>Eumalacostraca</taxon>
        <taxon>Peracarida</taxon>
        <taxon>Amphipoda</taxon>
        <taxon>Amphilochidea</taxon>
        <taxon>Lysianassida</taxon>
        <taxon>Lysianassidira</taxon>
        <taxon>Lysianassoidea</taxon>
        <taxon>Lysianassidae</taxon>
        <taxon>Hirondellea</taxon>
    </lineage>
</organism>
<comment type="cofactor">
    <cofactor evidence="1">
        <name>FAD</name>
        <dbReference type="ChEBI" id="CHEBI:57692"/>
    </cofactor>
</comment>
<dbReference type="EMBL" id="IACF01001087">
    <property type="protein sequence ID" value="LAB66808.1"/>
    <property type="molecule type" value="mRNA"/>
</dbReference>
<evidence type="ECO:0000256" key="16">
    <source>
        <dbReference type="ARBA" id="ARBA00082958"/>
    </source>
</evidence>
<dbReference type="Pfam" id="PF07992">
    <property type="entry name" value="Pyr_redox_2"/>
    <property type="match status" value="1"/>
</dbReference>
<proteinExistence type="evidence at transcript level"/>
<evidence type="ECO:0000256" key="15">
    <source>
        <dbReference type="ARBA" id="ARBA00070160"/>
    </source>
</evidence>
<comment type="catalytic activity">
    <reaction evidence="11">
        <text>a quinone + hydrogen sulfide + glutathione + H(+) = S-sulfanylglutathione + a quinol</text>
        <dbReference type="Rhea" id="RHEA:55156"/>
        <dbReference type="ChEBI" id="CHEBI:15378"/>
        <dbReference type="ChEBI" id="CHEBI:24646"/>
        <dbReference type="ChEBI" id="CHEBI:29919"/>
        <dbReference type="ChEBI" id="CHEBI:57925"/>
        <dbReference type="ChEBI" id="CHEBI:58905"/>
        <dbReference type="ChEBI" id="CHEBI:132124"/>
        <dbReference type="EC" id="1.8.5.8"/>
    </reaction>
    <physiologicalReaction direction="left-to-right" evidence="11">
        <dbReference type="Rhea" id="RHEA:55157"/>
    </physiologicalReaction>
</comment>
<evidence type="ECO:0000256" key="9">
    <source>
        <dbReference type="ARBA" id="ARBA00051038"/>
    </source>
</evidence>
<evidence type="ECO:0000256" key="11">
    <source>
        <dbReference type="ARBA" id="ARBA00052986"/>
    </source>
</evidence>
<keyword evidence="5" id="KW-0274">FAD</keyword>
<comment type="subcellular location">
    <subcellularLocation>
        <location evidence="2">Mitochondrion</location>
    </subcellularLocation>
</comment>
<evidence type="ECO:0000313" key="18">
    <source>
        <dbReference type="EMBL" id="LAB66808.1"/>
    </source>
</evidence>
<dbReference type="InterPro" id="IPR023753">
    <property type="entry name" value="FAD/NAD-binding_dom"/>
</dbReference>
<dbReference type="GO" id="GO:0106436">
    <property type="term" value="F:glutathione-dependent sulfide quinone oxidoreductase activity"/>
    <property type="evidence" value="ECO:0007669"/>
    <property type="project" value="UniProtKB-EC"/>
</dbReference>
<dbReference type="FunFam" id="3.50.50.60:FF:000034">
    <property type="entry name" value="sulfide:quinone oxidoreductase, mitochondrial"/>
    <property type="match status" value="1"/>
</dbReference>
<evidence type="ECO:0000256" key="2">
    <source>
        <dbReference type="ARBA" id="ARBA00004173"/>
    </source>
</evidence>
<dbReference type="GO" id="GO:0071949">
    <property type="term" value="F:FAD binding"/>
    <property type="evidence" value="ECO:0007669"/>
    <property type="project" value="TreeGrafter"/>
</dbReference>
<evidence type="ECO:0000256" key="13">
    <source>
        <dbReference type="ARBA" id="ARBA00060891"/>
    </source>
</evidence>
<dbReference type="GO" id="GO:0048038">
    <property type="term" value="F:quinone binding"/>
    <property type="evidence" value="ECO:0007669"/>
    <property type="project" value="UniProtKB-KW"/>
</dbReference>
<evidence type="ECO:0000259" key="17">
    <source>
        <dbReference type="Pfam" id="PF07992"/>
    </source>
</evidence>
<accession>A0A2P2HYF4</accession>
<evidence type="ECO:0000256" key="4">
    <source>
        <dbReference type="ARBA" id="ARBA00022719"/>
    </source>
</evidence>
<name>A0A2P2HYF4_9CRUS</name>
<dbReference type="SUPFAM" id="SSF51905">
    <property type="entry name" value="FAD/NAD(P)-binding domain"/>
    <property type="match status" value="2"/>
</dbReference>
<dbReference type="InterPro" id="IPR015904">
    <property type="entry name" value="Sulphide_quinone_reductase"/>
</dbReference>
<evidence type="ECO:0000256" key="12">
    <source>
        <dbReference type="ARBA" id="ARBA00059167"/>
    </source>
</evidence>
<dbReference type="PRINTS" id="PR00368">
    <property type="entry name" value="FADPNR"/>
</dbReference>
<evidence type="ECO:0000256" key="1">
    <source>
        <dbReference type="ARBA" id="ARBA00001974"/>
    </source>
</evidence>
<evidence type="ECO:0000256" key="8">
    <source>
        <dbReference type="ARBA" id="ARBA00023128"/>
    </source>
</evidence>
<keyword evidence="8" id="KW-0496">Mitochondrion</keyword>
<evidence type="ECO:0000256" key="10">
    <source>
        <dbReference type="ARBA" id="ARBA00052810"/>
    </source>
</evidence>
<dbReference type="Gene3D" id="3.50.50.60">
    <property type="entry name" value="FAD/NAD(P)-binding domain"/>
    <property type="match status" value="2"/>
</dbReference>